<comment type="caution">
    <text evidence="1">The sequence shown here is derived from an EMBL/GenBank/DDBJ whole genome shotgun (WGS) entry which is preliminary data.</text>
</comment>
<keyword evidence="2" id="KW-1185">Reference proteome</keyword>
<evidence type="ECO:0000313" key="2">
    <source>
        <dbReference type="Proteomes" id="UP000887159"/>
    </source>
</evidence>
<name>A0A8X6W7A1_TRICX</name>
<protein>
    <submittedName>
        <fullName evidence="1">Transposable element Tc1 transposase</fullName>
    </submittedName>
</protein>
<reference evidence="1" key="1">
    <citation type="submission" date="2020-08" db="EMBL/GenBank/DDBJ databases">
        <title>Multicomponent nature underlies the extraordinary mechanical properties of spider dragline silk.</title>
        <authorList>
            <person name="Kono N."/>
            <person name="Nakamura H."/>
            <person name="Mori M."/>
            <person name="Yoshida Y."/>
            <person name="Ohtoshi R."/>
            <person name="Malay A.D."/>
            <person name="Moran D.A.P."/>
            <person name="Tomita M."/>
            <person name="Numata K."/>
            <person name="Arakawa K."/>
        </authorList>
    </citation>
    <scope>NUCLEOTIDE SEQUENCE</scope>
</reference>
<sequence>MWLQGDAGKNRWKEAGFSVMMVAVNLGPQQIERNNESSFQLCPNDYQRRVWRGPGQRVDPAFTIAYHTEPQPRVLGWGVISFDSHTPLVIFRGTLAAQRYIDDILRTVLLLFFALIKHFFGQPDLSSIENIWNMMGRRLYLPGYVNDLVQHLEKIWQEIPQETLRVPYHSMPRRVASCIQARGEST</sequence>
<evidence type="ECO:0000313" key="1">
    <source>
        <dbReference type="EMBL" id="GFY29585.1"/>
    </source>
</evidence>
<organism evidence="1 2">
    <name type="scientific">Trichonephila clavipes</name>
    <name type="common">Golden silk orbweaver</name>
    <name type="synonym">Nephila clavipes</name>
    <dbReference type="NCBI Taxonomy" id="2585209"/>
    <lineage>
        <taxon>Eukaryota</taxon>
        <taxon>Metazoa</taxon>
        <taxon>Ecdysozoa</taxon>
        <taxon>Arthropoda</taxon>
        <taxon>Chelicerata</taxon>
        <taxon>Arachnida</taxon>
        <taxon>Araneae</taxon>
        <taxon>Araneomorphae</taxon>
        <taxon>Entelegynae</taxon>
        <taxon>Araneoidea</taxon>
        <taxon>Nephilidae</taxon>
        <taxon>Trichonephila</taxon>
    </lineage>
</organism>
<proteinExistence type="predicted"/>
<dbReference type="GO" id="GO:0003676">
    <property type="term" value="F:nucleic acid binding"/>
    <property type="evidence" value="ECO:0007669"/>
    <property type="project" value="InterPro"/>
</dbReference>
<dbReference type="Proteomes" id="UP000887159">
    <property type="component" value="Unassembled WGS sequence"/>
</dbReference>
<dbReference type="EMBL" id="BMAU01021388">
    <property type="protein sequence ID" value="GFY29585.1"/>
    <property type="molecule type" value="Genomic_DNA"/>
</dbReference>
<dbReference type="AlphaFoldDB" id="A0A8X6W7A1"/>
<accession>A0A8X6W7A1</accession>
<dbReference type="InterPro" id="IPR036397">
    <property type="entry name" value="RNaseH_sf"/>
</dbReference>
<dbReference type="Gene3D" id="3.30.420.10">
    <property type="entry name" value="Ribonuclease H-like superfamily/Ribonuclease H"/>
    <property type="match status" value="2"/>
</dbReference>
<gene>
    <name evidence="1" type="ORF">TNCV_2627551</name>
</gene>